<feature type="transmembrane region" description="Helical" evidence="8">
    <location>
        <begin position="132"/>
        <end position="150"/>
    </location>
</feature>
<keyword evidence="6 8" id="KW-0472">Membrane</keyword>
<evidence type="ECO:0000313" key="10">
    <source>
        <dbReference type="EMBL" id="MDR7097283.1"/>
    </source>
</evidence>
<evidence type="ECO:0000259" key="9">
    <source>
        <dbReference type="Pfam" id="PF00361"/>
    </source>
</evidence>
<feature type="transmembrane region" description="Helical" evidence="8">
    <location>
        <begin position="464"/>
        <end position="483"/>
    </location>
</feature>
<dbReference type="InterPro" id="IPR003918">
    <property type="entry name" value="NADH_UbQ_OxRdtase"/>
</dbReference>
<evidence type="ECO:0000256" key="3">
    <source>
        <dbReference type="ARBA" id="ARBA00022475"/>
    </source>
</evidence>
<feature type="transmembrane region" description="Helical" evidence="8">
    <location>
        <begin position="162"/>
        <end position="183"/>
    </location>
</feature>
<comment type="subcellular location">
    <subcellularLocation>
        <location evidence="1">Cell membrane</location>
        <topology evidence="1">Multi-pass membrane protein</topology>
    </subcellularLocation>
    <subcellularLocation>
        <location evidence="7">Membrane</location>
        <topology evidence="7">Multi-pass membrane protein</topology>
    </subcellularLocation>
</comment>
<dbReference type="NCBIfam" id="NF009309">
    <property type="entry name" value="PRK12666.1"/>
    <property type="match status" value="1"/>
</dbReference>
<dbReference type="InterPro" id="IPR050586">
    <property type="entry name" value="CPA3_Na-H_Antiporter_D"/>
</dbReference>
<proteinExistence type="inferred from homology"/>
<sequence length="527" mass="54355">MNHWIIAPVVLPLMCGATLVLIGGRAPALAARIGVVATAALLAVAIALLVQADRGGVQAYLVGNWAAPFGISLVLDRLSALMLTLTAGVALAALLYARGGDDRRGPHFHALFQFQLMGLNGAFLTADLFNLFVFFEVLLISSYGLLLHGAGLARLRASLHYVGFNLAGAALFLIAVSLLYGLTGTLNMADMAQRMAHLPADRGLLLQSAALLLLVVFFVKAALLPLYFWLPATYGAACAPAAALFAVMTKVGVYSVLRVSTLIFGEDGGPTAGVAGPWLPALALATIALAAIGALAAQQLRTQIGYLVIGSAGTLLLAVGLAQPATVAAGLFYMVNSTLVAATLFLLVDRIAYARGQSADTLRAGPFDGSRHRLGVTFLVCAVAAAGMPPLAGFMGKALLLQAAGPTVWGAWTIAVVLAGSLFVMVALARSGSVLFWSPAPATPALASSPIETGALPPRAGHGLALVLLLAAVLACSLAAGPLSRYTQATAAQLFERQAYLRAVLGAQPVPAAIDVRREMRERGGKP</sequence>
<evidence type="ECO:0000256" key="8">
    <source>
        <dbReference type="SAM" id="Phobius"/>
    </source>
</evidence>
<gene>
    <name evidence="10" type="ORF">J2X09_005057</name>
</gene>
<evidence type="ECO:0000256" key="5">
    <source>
        <dbReference type="ARBA" id="ARBA00022989"/>
    </source>
</evidence>
<feature type="domain" description="NADH:quinone oxidoreductase/Mrp antiporter transmembrane" evidence="9">
    <location>
        <begin position="127"/>
        <end position="418"/>
    </location>
</feature>
<dbReference type="Pfam" id="PF00361">
    <property type="entry name" value="Proton_antipo_M"/>
    <property type="match status" value="1"/>
</dbReference>
<feature type="transmembrane region" description="Helical" evidence="8">
    <location>
        <begin position="78"/>
        <end position="96"/>
    </location>
</feature>
<evidence type="ECO:0000256" key="4">
    <source>
        <dbReference type="ARBA" id="ARBA00022692"/>
    </source>
</evidence>
<comment type="similarity">
    <text evidence="2">Belongs to the CPA3 antiporters (TC 2.A.63) subunit D family.</text>
</comment>
<evidence type="ECO:0000313" key="11">
    <source>
        <dbReference type="Proteomes" id="UP001265550"/>
    </source>
</evidence>
<keyword evidence="11" id="KW-1185">Reference proteome</keyword>
<comment type="caution">
    <text evidence="10">The sequence shown here is derived from an EMBL/GenBank/DDBJ whole genome shotgun (WGS) entry which is preliminary data.</text>
</comment>
<dbReference type="PANTHER" id="PTHR42703">
    <property type="entry name" value="NADH DEHYDROGENASE"/>
    <property type="match status" value="1"/>
</dbReference>
<feature type="transmembrane region" description="Helical" evidence="8">
    <location>
        <begin position="6"/>
        <end position="22"/>
    </location>
</feature>
<feature type="transmembrane region" description="Helical" evidence="8">
    <location>
        <begin position="277"/>
        <end position="297"/>
    </location>
</feature>
<protein>
    <submittedName>
        <fullName evidence="10">Multicomponent K+:H+ antiporter subunit D</fullName>
    </submittedName>
</protein>
<evidence type="ECO:0000256" key="6">
    <source>
        <dbReference type="ARBA" id="ARBA00023136"/>
    </source>
</evidence>
<dbReference type="PANTHER" id="PTHR42703:SF1">
    <property type="entry name" value="NA(+)_H(+) ANTIPORTER SUBUNIT D1"/>
    <property type="match status" value="1"/>
</dbReference>
<feature type="transmembrane region" description="Helical" evidence="8">
    <location>
        <begin position="237"/>
        <end position="257"/>
    </location>
</feature>
<evidence type="ECO:0000256" key="2">
    <source>
        <dbReference type="ARBA" id="ARBA00005346"/>
    </source>
</evidence>
<feature type="transmembrane region" description="Helical" evidence="8">
    <location>
        <begin position="29"/>
        <end position="50"/>
    </location>
</feature>
<dbReference type="RefSeq" id="WP_204735638.1">
    <property type="nucleotide sequence ID" value="NZ_JAVDWE010000022.1"/>
</dbReference>
<evidence type="ECO:0000256" key="1">
    <source>
        <dbReference type="ARBA" id="ARBA00004651"/>
    </source>
</evidence>
<feature type="transmembrane region" description="Helical" evidence="8">
    <location>
        <begin position="331"/>
        <end position="353"/>
    </location>
</feature>
<reference evidence="10 11" key="1">
    <citation type="submission" date="2023-07" db="EMBL/GenBank/DDBJ databases">
        <title>Sorghum-associated microbial communities from plants grown in Nebraska, USA.</title>
        <authorList>
            <person name="Schachtman D."/>
        </authorList>
    </citation>
    <scope>NUCLEOTIDE SEQUENCE [LARGE SCALE GENOMIC DNA]</scope>
    <source>
        <strain evidence="10 11">BE240</strain>
    </source>
</reference>
<organism evidence="10 11">
    <name type="scientific">Hydrogenophaga laconesensis</name>
    <dbReference type="NCBI Taxonomy" id="1805971"/>
    <lineage>
        <taxon>Bacteria</taxon>
        <taxon>Pseudomonadati</taxon>
        <taxon>Pseudomonadota</taxon>
        <taxon>Betaproteobacteria</taxon>
        <taxon>Burkholderiales</taxon>
        <taxon>Comamonadaceae</taxon>
        <taxon>Hydrogenophaga</taxon>
    </lineage>
</organism>
<dbReference type="InterPro" id="IPR001750">
    <property type="entry name" value="ND/Mrp_TM"/>
</dbReference>
<feature type="transmembrane region" description="Helical" evidence="8">
    <location>
        <begin position="108"/>
        <end position="126"/>
    </location>
</feature>
<feature type="transmembrane region" description="Helical" evidence="8">
    <location>
        <begin position="374"/>
        <end position="396"/>
    </location>
</feature>
<keyword evidence="5 8" id="KW-1133">Transmembrane helix</keyword>
<dbReference type="EMBL" id="JAVDWE010000022">
    <property type="protein sequence ID" value="MDR7097283.1"/>
    <property type="molecule type" value="Genomic_DNA"/>
</dbReference>
<evidence type="ECO:0000256" key="7">
    <source>
        <dbReference type="RuleBase" id="RU000320"/>
    </source>
</evidence>
<feature type="transmembrane region" description="Helical" evidence="8">
    <location>
        <begin position="304"/>
        <end position="325"/>
    </location>
</feature>
<feature type="transmembrane region" description="Helical" evidence="8">
    <location>
        <begin position="203"/>
        <end position="230"/>
    </location>
</feature>
<feature type="transmembrane region" description="Helical" evidence="8">
    <location>
        <begin position="408"/>
        <end position="429"/>
    </location>
</feature>
<keyword evidence="3" id="KW-1003">Cell membrane</keyword>
<dbReference type="Proteomes" id="UP001265550">
    <property type="component" value="Unassembled WGS sequence"/>
</dbReference>
<dbReference type="PRINTS" id="PR01437">
    <property type="entry name" value="NUOXDRDTASE4"/>
</dbReference>
<accession>A0ABU1VJ15</accession>
<keyword evidence="4 7" id="KW-0812">Transmembrane</keyword>
<name>A0ABU1VJ15_9BURK</name>